<keyword evidence="4" id="KW-0325">Glycoprotein</keyword>
<dbReference type="Gene3D" id="3.40.50.1820">
    <property type="entry name" value="alpha/beta hydrolase"/>
    <property type="match status" value="1"/>
</dbReference>
<keyword evidence="3 5" id="KW-0378">Hydrolase</keyword>
<keyword evidence="8" id="KW-1185">Reference proteome</keyword>
<feature type="chain" id="PRO_5040528956" description="Carboxylic ester hydrolase" evidence="5">
    <location>
        <begin position="17"/>
        <end position="519"/>
    </location>
</feature>
<evidence type="ECO:0000256" key="4">
    <source>
        <dbReference type="ARBA" id="ARBA00023180"/>
    </source>
</evidence>
<dbReference type="SUPFAM" id="SSF53474">
    <property type="entry name" value="alpha/beta-Hydrolases"/>
    <property type="match status" value="1"/>
</dbReference>
<evidence type="ECO:0000256" key="2">
    <source>
        <dbReference type="ARBA" id="ARBA00022487"/>
    </source>
</evidence>
<evidence type="ECO:0000256" key="1">
    <source>
        <dbReference type="ARBA" id="ARBA00005964"/>
    </source>
</evidence>
<comment type="similarity">
    <text evidence="1 5">Belongs to the type-B carboxylesterase/lipase family.</text>
</comment>
<evidence type="ECO:0000259" key="6">
    <source>
        <dbReference type="Pfam" id="PF00135"/>
    </source>
</evidence>
<dbReference type="InterPro" id="IPR002018">
    <property type="entry name" value="CarbesteraseB"/>
</dbReference>
<feature type="signal peptide" evidence="5">
    <location>
        <begin position="1"/>
        <end position="16"/>
    </location>
</feature>
<dbReference type="EMBL" id="OV725080">
    <property type="protein sequence ID" value="CAH1400210.1"/>
    <property type="molecule type" value="Genomic_DNA"/>
</dbReference>
<evidence type="ECO:0000256" key="3">
    <source>
        <dbReference type="ARBA" id="ARBA00022801"/>
    </source>
</evidence>
<keyword evidence="5" id="KW-0732">Signal</keyword>
<reference evidence="7" key="1">
    <citation type="submission" date="2022-01" db="EMBL/GenBank/DDBJ databases">
        <authorList>
            <person name="King R."/>
        </authorList>
    </citation>
    <scope>NUCLEOTIDE SEQUENCE</scope>
</reference>
<keyword evidence="2" id="KW-0719">Serine esterase</keyword>
<gene>
    <name evidence="7" type="ORF">NEZAVI_LOCUS9501</name>
</gene>
<dbReference type="OrthoDB" id="3200163at2759"/>
<dbReference type="Proteomes" id="UP001152798">
    <property type="component" value="Chromosome 4"/>
</dbReference>
<dbReference type="PROSITE" id="PS00122">
    <property type="entry name" value="CARBOXYLESTERASE_B_1"/>
    <property type="match status" value="1"/>
</dbReference>
<dbReference type="Pfam" id="PF00135">
    <property type="entry name" value="COesterase"/>
    <property type="match status" value="1"/>
</dbReference>
<evidence type="ECO:0000256" key="5">
    <source>
        <dbReference type="RuleBase" id="RU361235"/>
    </source>
</evidence>
<protein>
    <recommendedName>
        <fullName evidence="5">Carboxylic ester hydrolase</fullName>
        <ecNumber evidence="5">3.1.1.-</ecNumber>
    </recommendedName>
</protein>
<proteinExistence type="inferred from homology"/>
<accession>A0A9P0MPQ1</accession>
<dbReference type="InterPro" id="IPR019819">
    <property type="entry name" value="Carboxylesterase_B_CS"/>
</dbReference>
<dbReference type="PANTHER" id="PTHR11559">
    <property type="entry name" value="CARBOXYLESTERASE"/>
    <property type="match status" value="1"/>
</dbReference>
<sequence length="519" mass="58157">MRLLYLLSLLVPVVLSNPELTTSQGRLRGRVLNSRNGRKYFAFNSIPYGQPPVANLRFMPPLPAKNWTGTLDATKASPICYQWDYAKSIAKGQEDCLYLNVYTPKISNLSLPVMIYIYGGGFKVGDAGPAESSQYFMDEDVVLVIPNYRLDRLGFFSLEDEIIPGNMGLKDQALALEWVRKEITAFGGNPDLITVFGNSAGGASAHYLCSAPRLSGQIKGCISQSGVGGAAAWALSRPGEARAAGLKIVKALGCPKNEILSCLQHKSAEEVSDVTLIPANEKGARPTPVIEPPSDHAIITSWPPKKNDFPWIAGTTADEGMLFTGPFEFNLTNRTFSEDEYIQYFKTQIRDTLRLKNQSDVVERIFDRFTTREPNLILAGRKFGTEAFFLYPTLEALKHHNGPKYFYIFDYIGGPSYYEILLNKNLNITGVSHHDDFPYLFYMPNKFKPEGWPGPKDILVSQTLIKIWVAFAKEQSPGKTLPQWKTFEDKTYLEIGNDGFNTKKLNEFKDVYNFWKGII</sequence>
<feature type="domain" description="Carboxylesterase type B" evidence="6">
    <location>
        <begin position="17"/>
        <end position="514"/>
    </location>
</feature>
<evidence type="ECO:0000313" key="8">
    <source>
        <dbReference type="Proteomes" id="UP001152798"/>
    </source>
</evidence>
<dbReference type="GO" id="GO:0052689">
    <property type="term" value="F:carboxylic ester hydrolase activity"/>
    <property type="evidence" value="ECO:0007669"/>
    <property type="project" value="UniProtKB-KW"/>
</dbReference>
<dbReference type="EC" id="3.1.1.-" evidence="5"/>
<evidence type="ECO:0000313" key="7">
    <source>
        <dbReference type="EMBL" id="CAH1400210.1"/>
    </source>
</evidence>
<dbReference type="InterPro" id="IPR029058">
    <property type="entry name" value="AB_hydrolase_fold"/>
</dbReference>
<dbReference type="AlphaFoldDB" id="A0A9P0MPQ1"/>
<dbReference type="PROSITE" id="PS00941">
    <property type="entry name" value="CARBOXYLESTERASE_B_2"/>
    <property type="match status" value="1"/>
</dbReference>
<name>A0A9P0MPQ1_NEZVI</name>
<dbReference type="InterPro" id="IPR019826">
    <property type="entry name" value="Carboxylesterase_B_AS"/>
</dbReference>
<organism evidence="7 8">
    <name type="scientific">Nezara viridula</name>
    <name type="common">Southern green stink bug</name>
    <name type="synonym">Cimex viridulus</name>
    <dbReference type="NCBI Taxonomy" id="85310"/>
    <lineage>
        <taxon>Eukaryota</taxon>
        <taxon>Metazoa</taxon>
        <taxon>Ecdysozoa</taxon>
        <taxon>Arthropoda</taxon>
        <taxon>Hexapoda</taxon>
        <taxon>Insecta</taxon>
        <taxon>Pterygota</taxon>
        <taxon>Neoptera</taxon>
        <taxon>Paraneoptera</taxon>
        <taxon>Hemiptera</taxon>
        <taxon>Heteroptera</taxon>
        <taxon>Panheteroptera</taxon>
        <taxon>Pentatomomorpha</taxon>
        <taxon>Pentatomoidea</taxon>
        <taxon>Pentatomidae</taxon>
        <taxon>Pentatominae</taxon>
        <taxon>Nezara</taxon>
    </lineage>
</organism>
<dbReference type="InterPro" id="IPR050309">
    <property type="entry name" value="Type-B_Carboxylest/Lipase"/>
</dbReference>